<reference evidence="2 3" key="1">
    <citation type="submission" date="2019-04" db="EMBL/GenBank/DDBJ databases">
        <title>Flavobacterium sp. nov. isolated from construction timber.</title>
        <authorList>
            <person name="Lin S.-Y."/>
            <person name="Chang C.-T."/>
            <person name="Young C.-C."/>
        </authorList>
    </citation>
    <scope>NUCLEOTIDE SEQUENCE [LARGE SCALE GENOMIC DNA]</scope>
    <source>
        <strain evidence="2 3">CC-CTC003</strain>
    </source>
</reference>
<dbReference type="OrthoDB" id="2827525at2"/>
<comment type="caution">
    <text evidence="2">The sequence shown here is derived from an EMBL/GenBank/DDBJ whole genome shotgun (WGS) entry which is preliminary data.</text>
</comment>
<sequence>MPKSWFIISLLNFFVAVLMGVLLRLAAIVPVNWNYLFLLHGHSHTALLGWIYQMLYLLLLHNFLPETKRTSPYYSRLFWITQIAVFGMMISFPIQGYALYSIIFSTIHIFCSYFFCSKIWKDLSGNKSYDKILLKIALLFLLLSTFGVWSLGITGAKNAPLYQAAIQFFLHFQFNGWFMFAVLALFVNQYRNFFHTINSRKFHYWVGLLIVGTVFTYGLPLSWYFPHALWLWINDIGLVCQFFAFGSGMLYFLKRSIPSDRKTPLTIRFILLCGFISLLLKILIQLTTFWSEIAASSHYIRNFTIGFIHLIMLGIINSFLFFFAIRFQSFSFLKNRISRIGLYLFLIGFTTTEILLFVQGFYFYIGKGAIPYYNISLFMVSLLLPIGLFLVLIGTLFFRKKHKTNWLYSLPR</sequence>
<keyword evidence="1" id="KW-1133">Transmembrane helix</keyword>
<evidence type="ECO:0000256" key="1">
    <source>
        <dbReference type="SAM" id="Phobius"/>
    </source>
</evidence>
<dbReference type="AlphaFoldDB" id="A0A4S3ZPJ2"/>
<proteinExistence type="predicted"/>
<name>A0A4S3ZPJ2_9FLAO</name>
<feature type="transmembrane region" description="Helical" evidence="1">
    <location>
        <begin position="132"/>
        <end position="152"/>
    </location>
</feature>
<gene>
    <name evidence="2" type="ORF">E6C50_16845</name>
</gene>
<dbReference type="Proteomes" id="UP000307507">
    <property type="component" value="Unassembled WGS sequence"/>
</dbReference>
<feature type="transmembrane region" description="Helical" evidence="1">
    <location>
        <begin position="7"/>
        <end position="27"/>
    </location>
</feature>
<feature type="transmembrane region" description="Helical" evidence="1">
    <location>
        <begin position="377"/>
        <end position="398"/>
    </location>
</feature>
<organism evidence="2 3">
    <name type="scientific">Flavobacterium supellecticarium</name>
    <dbReference type="NCBI Taxonomy" id="2565924"/>
    <lineage>
        <taxon>Bacteria</taxon>
        <taxon>Pseudomonadati</taxon>
        <taxon>Bacteroidota</taxon>
        <taxon>Flavobacteriia</taxon>
        <taxon>Flavobacteriales</taxon>
        <taxon>Flavobacteriaceae</taxon>
        <taxon>Flavobacterium</taxon>
    </lineage>
</organism>
<evidence type="ECO:0000313" key="3">
    <source>
        <dbReference type="Proteomes" id="UP000307507"/>
    </source>
</evidence>
<evidence type="ECO:0000313" key="2">
    <source>
        <dbReference type="EMBL" id="THF47428.1"/>
    </source>
</evidence>
<feature type="transmembrane region" description="Helical" evidence="1">
    <location>
        <begin position="231"/>
        <end position="253"/>
    </location>
</feature>
<feature type="transmembrane region" description="Helical" evidence="1">
    <location>
        <begin position="76"/>
        <end position="94"/>
    </location>
</feature>
<keyword evidence="3" id="KW-1185">Reference proteome</keyword>
<feature type="transmembrane region" description="Helical" evidence="1">
    <location>
        <begin position="340"/>
        <end position="365"/>
    </location>
</feature>
<accession>A0A4S3ZPJ2</accession>
<keyword evidence="1" id="KW-0472">Membrane</keyword>
<dbReference type="EMBL" id="SSNZ01000012">
    <property type="protein sequence ID" value="THF47428.1"/>
    <property type="molecule type" value="Genomic_DNA"/>
</dbReference>
<feature type="transmembrane region" description="Helical" evidence="1">
    <location>
        <begin position="172"/>
        <end position="190"/>
    </location>
</feature>
<feature type="transmembrane region" description="Helical" evidence="1">
    <location>
        <begin position="304"/>
        <end position="328"/>
    </location>
</feature>
<feature type="transmembrane region" description="Helical" evidence="1">
    <location>
        <begin position="100"/>
        <end position="120"/>
    </location>
</feature>
<feature type="transmembrane region" description="Helical" evidence="1">
    <location>
        <begin position="47"/>
        <end position="64"/>
    </location>
</feature>
<feature type="transmembrane region" description="Helical" evidence="1">
    <location>
        <begin position="202"/>
        <end position="225"/>
    </location>
</feature>
<dbReference type="RefSeq" id="WP_136404417.1">
    <property type="nucleotide sequence ID" value="NZ_SSNZ01000012.1"/>
</dbReference>
<protein>
    <submittedName>
        <fullName evidence="2">Uncharacterized protein</fullName>
    </submittedName>
</protein>
<keyword evidence="1" id="KW-0812">Transmembrane</keyword>
<feature type="transmembrane region" description="Helical" evidence="1">
    <location>
        <begin position="265"/>
        <end position="284"/>
    </location>
</feature>